<accession>A0ABS0YHQ0</accession>
<organism evidence="2 3">
    <name type="scientific">Geomonas anaerohicana</name>
    <dbReference type="NCBI Taxonomy" id="2798583"/>
    <lineage>
        <taxon>Bacteria</taxon>
        <taxon>Pseudomonadati</taxon>
        <taxon>Thermodesulfobacteriota</taxon>
        <taxon>Desulfuromonadia</taxon>
        <taxon>Geobacterales</taxon>
        <taxon>Geobacteraceae</taxon>
        <taxon>Geomonas</taxon>
    </lineage>
</organism>
<feature type="transmembrane region" description="Helical" evidence="1">
    <location>
        <begin position="6"/>
        <end position="27"/>
    </location>
</feature>
<feature type="transmembrane region" description="Helical" evidence="1">
    <location>
        <begin position="302"/>
        <end position="323"/>
    </location>
</feature>
<feature type="transmembrane region" description="Helical" evidence="1">
    <location>
        <begin position="267"/>
        <end position="290"/>
    </location>
</feature>
<dbReference type="EMBL" id="JAEMHL010000009">
    <property type="protein sequence ID" value="MBJ6751839.1"/>
    <property type="molecule type" value="Genomic_DNA"/>
</dbReference>
<keyword evidence="1" id="KW-0812">Transmembrane</keyword>
<keyword evidence="3" id="KW-1185">Reference proteome</keyword>
<name>A0ABS0YHQ0_9BACT</name>
<keyword evidence="1" id="KW-1133">Transmembrane helix</keyword>
<feature type="transmembrane region" description="Helical" evidence="1">
    <location>
        <begin position="90"/>
        <end position="109"/>
    </location>
</feature>
<feature type="transmembrane region" description="Helical" evidence="1">
    <location>
        <begin position="335"/>
        <end position="355"/>
    </location>
</feature>
<comment type="caution">
    <text evidence="2">The sequence shown here is derived from an EMBL/GenBank/DDBJ whole genome shotgun (WGS) entry which is preliminary data.</text>
</comment>
<evidence type="ECO:0000313" key="2">
    <source>
        <dbReference type="EMBL" id="MBJ6751839.1"/>
    </source>
</evidence>
<proteinExistence type="predicted"/>
<gene>
    <name evidence="2" type="ORF">JFN91_16600</name>
</gene>
<dbReference type="RefSeq" id="WP_199390303.1">
    <property type="nucleotide sequence ID" value="NZ_JAEMHL010000009.1"/>
</dbReference>
<protein>
    <submittedName>
        <fullName evidence="2">Uncharacterized protein</fullName>
    </submittedName>
</protein>
<sequence length="468" mass="52865">MNELKLALSAIFGFIGSVALYVSTLICGHNIFKELPFHLSAMIAGFIGFWLFMFSPVSFVIMFPELFDIAPQAVPTKLQVETIYRLLKEAISPFLLAAVGLGIVIGAISEIKPRRTILRSVNGRFGLYLREFSYDFAWDAFLRGVKKLGLIKLVLKDQTITGHLQNYSVASEPKQLIMKNCLVETTPTGTPGGCTMKMDNMLITELSEIREIAVDNHSLKKHYHELNHCSQTTYLLAAAFGSIILAGSSELTCRFLDHHRLSMVSGMYAGIGFFFSAASLVLMVIGFTNLKHDFRTFSATAAFYPSLAFLPTLMLPASCWLIVRSGCNFFGYTYHNMLLLAATGVVFSCATAWWLRALLMYRHILRSIQAFMCRNSMDYDRIKEIVGQLYIACDFNQTTPLDYASLQQSVVQNVCRWSDISREEARRLTGLIFETVKELKCTVDYLCCEESNVLVLWHEALKRERLHR</sequence>
<keyword evidence="1" id="KW-0472">Membrane</keyword>
<dbReference type="Proteomes" id="UP000614714">
    <property type="component" value="Unassembled WGS sequence"/>
</dbReference>
<reference evidence="2 3" key="1">
    <citation type="submission" date="2020-12" db="EMBL/GenBank/DDBJ databases">
        <title>Geomonas sp. Red421, isolated from paddy soil.</title>
        <authorList>
            <person name="Xu Z."/>
            <person name="Zhang Z."/>
            <person name="Masuda Y."/>
            <person name="Itoh H."/>
            <person name="Senoo K."/>
        </authorList>
    </citation>
    <scope>NUCLEOTIDE SEQUENCE [LARGE SCALE GENOMIC DNA]</scope>
    <source>
        <strain evidence="2 3">Red421</strain>
    </source>
</reference>
<feature type="transmembrane region" description="Helical" evidence="1">
    <location>
        <begin position="39"/>
        <end position="63"/>
    </location>
</feature>
<evidence type="ECO:0000313" key="3">
    <source>
        <dbReference type="Proteomes" id="UP000614714"/>
    </source>
</evidence>
<evidence type="ECO:0000256" key="1">
    <source>
        <dbReference type="SAM" id="Phobius"/>
    </source>
</evidence>